<accession>A0A2H0DZQ6</accession>
<dbReference type="PANTHER" id="PTHR20992:SF9">
    <property type="entry name" value="AT15442P-RELATED"/>
    <property type="match status" value="1"/>
</dbReference>
<gene>
    <name evidence="3" type="ORF">COW81_00635</name>
</gene>
<evidence type="ECO:0000313" key="3">
    <source>
        <dbReference type="EMBL" id="PIP87368.1"/>
    </source>
</evidence>
<protein>
    <recommendedName>
        <fullName evidence="5">TIGR00341 family protein</fullName>
    </recommendedName>
</protein>
<keyword evidence="2" id="KW-0812">Transmembrane</keyword>
<evidence type="ECO:0008006" key="5">
    <source>
        <dbReference type="Google" id="ProtNLM"/>
    </source>
</evidence>
<organism evidence="3 4">
    <name type="scientific">Candidatus Campbellbacteria bacterium CG22_combo_CG10-13_8_21_14_all_36_13</name>
    <dbReference type="NCBI Taxonomy" id="1974529"/>
    <lineage>
        <taxon>Bacteria</taxon>
        <taxon>Candidatus Campbelliibacteriota</taxon>
    </lineage>
</organism>
<feature type="transmembrane region" description="Helical" evidence="2">
    <location>
        <begin position="88"/>
        <end position="107"/>
    </location>
</feature>
<feature type="transmembrane region" description="Helical" evidence="2">
    <location>
        <begin position="54"/>
        <end position="76"/>
    </location>
</feature>
<evidence type="ECO:0000256" key="1">
    <source>
        <dbReference type="SAM" id="Coils"/>
    </source>
</evidence>
<keyword evidence="2" id="KW-1133">Transmembrane helix</keyword>
<feature type="transmembrane region" description="Helical" evidence="2">
    <location>
        <begin position="153"/>
        <end position="173"/>
    </location>
</feature>
<feature type="transmembrane region" description="Helical" evidence="2">
    <location>
        <begin position="31"/>
        <end position="48"/>
    </location>
</feature>
<evidence type="ECO:0000256" key="2">
    <source>
        <dbReference type="SAM" id="Phobius"/>
    </source>
</evidence>
<dbReference type="Proteomes" id="UP000231143">
    <property type="component" value="Unassembled WGS sequence"/>
</dbReference>
<name>A0A2H0DZQ6_9BACT</name>
<dbReference type="AlphaFoldDB" id="A0A2H0DZQ6"/>
<proteinExistence type="predicted"/>
<feature type="transmembrane region" description="Helical" evidence="2">
    <location>
        <begin position="185"/>
        <end position="205"/>
    </location>
</feature>
<dbReference type="Pfam" id="PF04087">
    <property type="entry name" value="DUF389"/>
    <property type="match status" value="1"/>
</dbReference>
<keyword evidence="2" id="KW-0472">Membrane</keyword>
<dbReference type="PANTHER" id="PTHR20992">
    <property type="entry name" value="AT15442P-RELATED"/>
    <property type="match status" value="1"/>
</dbReference>
<feature type="transmembrane region" description="Helical" evidence="2">
    <location>
        <begin position="119"/>
        <end position="141"/>
    </location>
</feature>
<sequence length="236" mass="25832">MSTKSVLGASFFDKKKTIETLIEESRVSATFYLYLSFGAFISALGLLLDNPIVIVGAMLIAPILFPILSLGMGIVTSSRDAIRRSLKNLFKSSLITILIAFITSFLVNKPEITHQLVLVSTPNFLFFLVAFFSGIIAAFSWVKQDASSTLPGIAITVSLVPPLSAIGVAISLLSRDVFAGSMMLFLMNLIGIVLASILVFSLFGFSGLQKLQDKKIQEEEREETELEARLKKEEEI</sequence>
<evidence type="ECO:0000313" key="4">
    <source>
        <dbReference type="Proteomes" id="UP000231143"/>
    </source>
</evidence>
<comment type="caution">
    <text evidence="3">The sequence shown here is derived from an EMBL/GenBank/DDBJ whole genome shotgun (WGS) entry which is preliminary data.</text>
</comment>
<reference evidence="3 4" key="1">
    <citation type="submission" date="2017-09" db="EMBL/GenBank/DDBJ databases">
        <title>Depth-based differentiation of microbial function through sediment-hosted aquifers and enrichment of novel symbionts in the deep terrestrial subsurface.</title>
        <authorList>
            <person name="Probst A.J."/>
            <person name="Ladd B."/>
            <person name="Jarett J.K."/>
            <person name="Geller-Mcgrath D.E."/>
            <person name="Sieber C.M."/>
            <person name="Emerson J.B."/>
            <person name="Anantharaman K."/>
            <person name="Thomas B.C."/>
            <person name="Malmstrom R."/>
            <person name="Stieglmeier M."/>
            <person name="Klingl A."/>
            <person name="Woyke T."/>
            <person name="Ryan C.M."/>
            <person name="Banfield J.F."/>
        </authorList>
    </citation>
    <scope>NUCLEOTIDE SEQUENCE [LARGE SCALE GENOMIC DNA]</scope>
    <source>
        <strain evidence="3">CG22_combo_CG10-13_8_21_14_all_36_13</strain>
    </source>
</reference>
<dbReference type="EMBL" id="PCTT01000008">
    <property type="protein sequence ID" value="PIP87368.1"/>
    <property type="molecule type" value="Genomic_DNA"/>
</dbReference>
<dbReference type="InterPro" id="IPR005240">
    <property type="entry name" value="DUF389"/>
</dbReference>
<feature type="coiled-coil region" evidence="1">
    <location>
        <begin position="208"/>
        <end position="236"/>
    </location>
</feature>
<keyword evidence="1" id="KW-0175">Coiled coil</keyword>